<evidence type="ECO:0000259" key="3">
    <source>
        <dbReference type="Pfam" id="PF00589"/>
    </source>
</evidence>
<dbReference type="InterPro" id="IPR002104">
    <property type="entry name" value="Integrase_catalytic"/>
</dbReference>
<evidence type="ECO:0000256" key="1">
    <source>
        <dbReference type="ARBA" id="ARBA00023172"/>
    </source>
</evidence>
<proteinExistence type="predicted"/>
<dbReference type="InterPro" id="IPR011010">
    <property type="entry name" value="DNA_brk_join_enz"/>
</dbReference>
<name>A0ABW6ETL3_9ACTN</name>
<feature type="compositionally biased region" description="Low complexity" evidence="2">
    <location>
        <begin position="168"/>
        <end position="177"/>
    </location>
</feature>
<organism evidence="4 5">
    <name type="scientific">Streptomyces rubiginosohelvolus</name>
    <dbReference type="NCBI Taxonomy" id="67362"/>
    <lineage>
        <taxon>Bacteria</taxon>
        <taxon>Bacillati</taxon>
        <taxon>Actinomycetota</taxon>
        <taxon>Actinomycetes</taxon>
        <taxon>Kitasatosporales</taxon>
        <taxon>Streptomycetaceae</taxon>
        <taxon>Streptomyces</taxon>
    </lineage>
</organism>
<evidence type="ECO:0000313" key="4">
    <source>
        <dbReference type="EMBL" id="MFD4821382.1"/>
    </source>
</evidence>
<feature type="region of interest" description="Disordered" evidence="2">
    <location>
        <begin position="148"/>
        <end position="223"/>
    </location>
</feature>
<dbReference type="Proteomes" id="UP001598352">
    <property type="component" value="Unassembled WGS sequence"/>
</dbReference>
<keyword evidence="5" id="KW-1185">Reference proteome</keyword>
<feature type="domain" description="Tyr recombinase" evidence="3">
    <location>
        <begin position="66"/>
        <end position="188"/>
    </location>
</feature>
<accession>A0ABW6ETL3</accession>
<reference evidence="4 5" key="1">
    <citation type="submission" date="2024-09" db="EMBL/GenBank/DDBJ databases">
        <title>The Natural Products Discovery Center: Release of the First 8490 Sequenced Strains for Exploring Actinobacteria Biosynthetic Diversity.</title>
        <authorList>
            <person name="Kalkreuter E."/>
            <person name="Kautsar S.A."/>
            <person name="Yang D."/>
            <person name="Bader C.D."/>
            <person name="Teijaro C.N."/>
            <person name="Fluegel L."/>
            <person name="Davis C.M."/>
            <person name="Simpson J.R."/>
            <person name="Lauterbach L."/>
            <person name="Steele A.D."/>
            <person name="Gui C."/>
            <person name="Meng S."/>
            <person name="Li G."/>
            <person name="Viehrig K."/>
            <person name="Ye F."/>
            <person name="Su P."/>
            <person name="Kiefer A.F."/>
            <person name="Nichols A."/>
            <person name="Cepeda A.J."/>
            <person name="Yan W."/>
            <person name="Fan B."/>
            <person name="Jiang Y."/>
            <person name="Adhikari A."/>
            <person name="Zheng C.-J."/>
            <person name="Schuster L."/>
            <person name="Cowan T.M."/>
            <person name="Smanski M.J."/>
            <person name="Chevrette M.G."/>
            <person name="De Carvalho L.P.S."/>
            <person name="Shen B."/>
        </authorList>
    </citation>
    <scope>NUCLEOTIDE SEQUENCE [LARGE SCALE GENOMIC DNA]</scope>
    <source>
        <strain evidence="4 5">NPDC058428</strain>
    </source>
</reference>
<dbReference type="RefSeq" id="WP_382762080.1">
    <property type="nucleotide sequence ID" value="NZ_JBHXKZ010000001.1"/>
</dbReference>
<dbReference type="EMBL" id="JBHXKZ010000001">
    <property type="protein sequence ID" value="MFD4821382.1"/>
    <property type="molecule type" value="Genomic_DNA"/>
</dbReference>
<evidence type="ECO:0000256" key="2">
    <source>
        <dbReference type="SAM" id="MobiDB-lite"/>
    </source>
</evidence>
<protein>
    <submittedName>
        <fullName evidence="4">Tyrosine-type recombinase/integrase</fullName>
    </submittedName>
</protein>
<dbReference type="Gene3D" id="1.10.443.10">
    <property type="entry name" value="Intergrase catalytic core"/>
    <property type="match status" value="1"/>
</dbReference>
<keyword evidence="1" id="KW-0233">DNA recombination</keyword>
<dbReference type="Pfam" id="PF00589">
    <property type="entry name" value="Phage_integrase"/>
    <property type="match status" value="1"/>
</dbReference>
<dbReference type="InterPro" id="IPR013762">
    <property type="entry name" value="Integrase-like_cat_sf"/>
</dbReference>
<comment type="caution">
    <text evidence="4">The sequence shown here is derived from an EMBL/GenBank/DDBJ whole genome shotgun (WGS) entry which is preliminary data.</text>
</comment>
<evidence type="ECO:0000313" key="5">
    <source>
        <dbReference type="Proteomes" id="UP001598352"/>
    </source>
</evidence>
<sequence>MPTITARQAAARWGVSDSLARRILADVDAVDRDLETGAKLYDQGAADTARNSQPGRGARNDLKANVMPAEQVDRLLADSNVPAGHRALWSFLHDGYARIGDVLSMDVRDVDLDEGVARRDHPKLETDPRRIPISDRTAQLAREAVAGRDAGPLITDGQGRPVSRETAARFARAAAGASIHSFRPKPHTVGEPPRSDTEQTAPPPLPRATPSASTPSPRRRSDR</sequence>
<gene>
    <name evidence="4" type="ORF">ACFWOQ_02300</name>
</gene>
<dbReference type="SUPFAM" id="SSF56349">
    <property type="entry name" value="DNA breaking-rejoining enzymes"/>
    <property type="match status" value="1"/>
</dbReference>